<dbReference type="PIRSF" id="PIRSF008502">
    <property type="entry name" value="UCP008502"/>
    <property type="match status" value="1"/>
</dbReference>
<sequence>MYVVLLRGVNLAGRRVPSADLKEVATELGHRDVSTYINSGNVICSSDQTPTEIAAGFEQALADRFGFDVDVVVRTGAELAEVVARNPYPEGDPKQVTVGFAKEPIAADAAQRMAALASDQERFEIHGREVYVDFAGGLARSKLAATLPRTAGQTTTARNIRTVTKLAELAAE</sequence>
<evidence type="ECO:0000313" key="2">
    <source>
        <dbReference type="Proteomes" id="UP000319263"/>
    </source>
</evidence>
<dbReference type="PANTHER" id="PTHR36439:SF1">
    <property type="entry name" value="DUF1697 DOMAIN-CONTAINING PROTEIN"/>
    <property type="match status" value="1"/>
</dbReference>
<name>A0A516Q0J2_9ACTN</name>
<dbReference type="OrthoDB" id="9806494at2"/>
<evidence type="ECO:0000313" key="1">
    <source>
        <dbReference type="EMBL" id="QDP96959.1"/>
    </source>
</evidence>
<dbReference type="RefSeq" id="WP_143986920.1">
    <property type="nucleotide sequence ID" value="NZ_CP041692.1"/>
</dbReference>
<dbReference type="AlphaFoldDB" id="A0A516Q0J2"/>
<dbReference type="Gene3D" id="3.30.70.1280">
    <property type="entry name" value="SP0830-like domains"/>
    <property type="match status" value="1"/>
</dbReference>
<proteinExistence type="predicted"/>
<gene>
    <name evidence="1" type="ORF">FOE78_14455</name>
</gene>
<dbReference type="EMBL" id="CP041692">
    <property type="protein sequence ID" value="QDP96959.1"/>
    <property type="molecule type" value="Genomic_DNA"/>
</dbReference>
<organism evidence="1 2">
    <name type="scientific">Microlunatus elymi</name>
    <dbReference type="NCBI Taxonomy" id="2596828"/>
    <lineage>
        <taxon>Bacteria</taxon>
        <taxon>Bacillati</taxon>
        <taxon>Actinomycetota</taxon>
        <taxon>Actinomycetes</taxon>
        <taxon>Propionibacteriales</taxon>
        <taxon>Propionibacteriaceae</taxon>
        <taxon>Microlunatus</taxon>
    </lineage>
</organism>
<dbReference type="SUPFAM" id="SSF160379">
    <property type="entry name" value="SP0830-like"/>
    <property type="match status" value="1"/>
</dbReference>
<keyword evidence="2" id="KW-1185">Reference proteome</keyword>
<dbReference type="KEGG" id="mik:FOE78_14455"/>
<dbReference type="InterPro" id="IPR012545">
    <property type="entry name" value="DUF1697"/>
</dbReference>
<dbReference type="Proteomes" id="UP000319263">
    <property type="component" value="Chromosome"/>
</dbReference>
<dbReference type="Pfam" id="PF08002">
    <property type="entry name" value="DUF1697"/>
    <property type="match status" value="1"/>
</dbReference>
<accession>A0A516Q0J2</accession>
<dbReference type="PANTHER" id="PTHR36439">
    <property type="entry name" value="BLL4334 PROTEIN"/>
    <property type="match status" value="1"/>
</dbReference>
<protein>
    <submittedName>
        <fullName evidence="1">DUF1697 domain-containing protein</fullName>
    </submittedName>
</protein>
<reference evidence="1 2" key="1">
    <citation type="submission" date="2019-07" db="EMBL/GenBank/DDBJ databases">
        <title>Microlunatus dokdonensis sp. nov. isolated from the rhizospheric soil of the wild plant Elymus tsukushiensis.</title>
        <authorList>
            <person name="Ghim S.-Y."/>
            <person name="Hwang Y.-J."/>
            <person name="Son J.-S."/>
            <person name="Shin J.-H."/>
        </authorList>
    </citation>
    <scope>NUCLEOTIDE SEQUENCE [LARGE SCALE GENOMIC DNA]</scope>
    <source>
        <strain evidence="1 2">KUDC0627</strain>
    </source>
</reference>